<evidence type="ECO:0000256" key="1">
    <source>
        <dbReference type="SAM" id="MobiDB-lite"/>
    </source>
</evidence>
<protein>
    <submittedName>
        <fullName evidence="2">Uncharacterized protein</fullName>
    </submittedName>
</protein>
<reference evidence="2 3" key="1">
    <citation type="journal article" date="2024" name="G3 (Bethesda)">
        <title>Genome assembly of Hibiscus sabdariffa L. provides insights into metabolisms of medicinal natural products.</title>
        <authorList>
            <person name="Kim T."/>
        </authorList>
    </citation>
    <scope>NUCLEOTIDE SEQUENCE [LARGE SCALE GENOMIC DNA]</scope>
    <source>
        <strain evidence="2">TK-2024</strain>
        <tissue evidence="2">Old leaves</tissue>
    </source>
</reference>
<feature type="region of interest" description="Disordered" evidence="1">
    <location>
        <begin position="1"/>
        <end position="53"/>
    </location>
</feature>
<dbReference type="Proteomes" id="UP001396334">
    <property type="component" value="Unassembled WGS sequence"/>
</dbReference>
<evidence type="ECO:0000313" key="3">
    <source>
        <dbReference type="Proteomes" id="UP001396334"/>
    </source>
</evidence>
<organism evidence="2 3">
    <name type="scientific">Hibiscus sabdariffa</name>
    <name type="common">roselle</name>
    <dbReference type="NCBI Taxonomy" id="183260"/>
    <lineage>
        <taxon>Eukaryota</taxon>
        <taxon>Viridiplantae</taxon>
        <taxon>Streptophyta</taxon>
        <taxon>Embryophyta</taxon>
        <taxon>Tracheophyta</taxon>
        <taxon>Spermatophyta</taxon>
        <taxon>Magnoliopsida</taxon>
        <taxon>eudicotyledons</taxon>
        <taxon>Gunneridae</taxon>
        <taxon>Pentapetalae</taxon>
        <taxon>rosids</taxon>
        <taxon>malvids</taxon>
        <taxon>Malvales</taxon>
        <taxon>Malvaceae</taxon>
        <taxon>Malvoideae</taxon>
        <taxon>Hibiscus</taxon>
    </lineage>
</organism>
<gene>
    <name evidence="2" type="ORF">V6N11_040065</name>
</gene>
<sequence>MRSQPTVTGSGAGRRASRPYGRLLGRQGGDRLGEKRAPTAPSHRAEFGLTKQRRKRDVASTAGWLRLPGRSFGNGNGDRRCVWCGAKRLGKMPTGDGNIDDGGRICGCIGLRFRVDLY</sequence>
<feature type="compositionally biased region" description="Basic and acidic residues" evidence="1">
    <location>
        <begin position="28"/>
        <end position="37"/>
    </location>
</feature>
<evidence type="ECO:0000313" key="2">
    <source>
        <dbReference type="EMBL" id="KAK9011994.1"/>
    </source>
</evidence>
<dbReference type="EMBL" id="JBBPBN010000022">
    <property type="protein sequence ID" value="KAK9011994.1"/>
    <property type="molecule type" value="Genomic_DNA"/>
</dbReference>
<keyword evidence="3" id="KW-1185">Reference proteome</keyword>
<accession>A0ABR2RGT1</accession>
<name>A0ABR2RGT1_9ROSI</name>
<comment type="caution">
    <text evidence="2">The sequence shown here is derived from an EMBL/GenBank/DDBJ whole genome shotgun (WGS) entry which is preliminary data.</text>
</comment>
<proteinExistence type="predicted"/>